<dbReference type="PROSITE" id="PS50111">
    <property type="entry name" value="CHEMOTAXIS_TRANSDUC_2"/>
    <property type="match status" value="1"/>
</dbReference>
<dbReference type="PANTHER" id="PTHR32089">
    <property type="entry name" value="METHYL-ACCEPTING CHEMOTAXIS PROTEIN MCPB"/>
    <property type="match status" value="1"/>
</dbReference>
<evidence type="ECO:0000256" key="9">
    <source>
        <dbReference type="SAM" id="Coils"/>
    </source>
</evidence>
<comment type="subcellular location">
    <subcellularLocation>
        <location evidence="1">Cell membrane</location>
        <topology evidence="1">Multi-pass membrane protein</topology>
    </subcellularLocation>
</comment>
<dbReference type="CDD" id="cd11386">
    <property type="entry name" value="MCP_signal"/>
    <property type="match status" value="1"/>
</dbReference>
<dbReference type="Gene3D" id="1.10.287.950">
    <property type="entry name" value="Methyl-accepting chemotaxis protein"/>
    <property type="match status" value="1"/>
</dbReference>
<evidence type="ECO:0000259" key="11">
    <source>
        <dbReference type="PROSITE" id="PS50111"/>
    </source>
</evidence>
<keyword evidence="6 8" id="KW-0807">Transducer</keyword>
<feature type="domain" description="Methyl-accepting transducer" evidence="11">
    <location>
        <begin position="285"/>
        <end position="521"/>
    </location>
</feature>
<sequence length="557" mass="60436">MLRSLKFQIYMLTLLPLLIAGVLSAIGMLTAIQVVQEKTTQTISHSVLGVEKKGLMAVMDSVRTLVEPYAKQPNKEGLPEALKLLNSIKFNGGQGYIFSFTSDGTMLQHGVSNKIVGSNIIDRTDAKGKFFFKELVKAAKNGTHFVEYYHLKPGAKEPSLKYAYSLYIPEWDLVISAGIYLDETQKIVDTIKAEINDSKNSILIQNIVITIVVMLLIILLVSFAVAILYRSLNTLRLSVADLANGNGDLTVELPYSYIDLIDEISKNFNRFLASLNSDITHLKSTTQELNQIAKTSSEHQLLLVESVNTQKDGALQVAAAVDEMSSTASDIANNAEVTRSSAESANTQTKDVLNQVETSNEQLENLNTLMTDVEKSINELGQNVEDINSALSVIQSISEQTNLLALNAAIEAARAGEQGRGFAVVADEVRTLAQRSQESTVEISGILDKLQASAANTVSDMERSGVQRNKVLEAMSNIRALISSSTESIEGLTLLNIQVATAATEQSAVADEIAKNINGIVVQADNISSGAEKASEQMSGLEKQSQLIENITSKFKV</sequence>
<dbReference type="PRINTS" id="PR00260">
    <property type="entry name" value="CHEMTRNSDUCR"/>
</dbReference>
<comment type="similarity">
    <text evidence="7">Belongs to the methyl-accepting chemotaxis (MCP) protein family.</text>
</comment>
<evidence type="ECO:0000313" key="13">
    <source>
        <dbReference type="EMBL" id="MBJ7536726.1"/>
    </source>
</evidence>
<evidence type="ECO:0000256" key="5">
    <source>
        <dbReference type="ARBA" id="ARBA00023136"/>
    </source>
</evidence>
<dbReference type="FunFam" id="1.10.287.950:FF:000001">
    <property type="entry name" value="Methyl-accepting chemotaxis sensory transducer"/>
    <property type="match status" value="1"/>
</dbReference>
<dbReference type="PROSITE" id="PS50885">
    <property type="entry name" value="HAMP"/>
    <property type="match status" value="1"/>
</dbReference>
<evidence type="ECO:0000256" key="2">
    <source>
        <dbReference type="ARBA" id="ARBA00022475"/>
    </source>
</evidence>
<dbReference type="Gene3D" id="3.30.450.20">
    <property type="entry name" value="PAS domain"/>
    <property type="match status" value="1"/>
</dbReference>
<feature type="domain" description="HAMP" evidence="12">
    <location>
        <begin position="230"/>
        <end position="280"/>
    </location>
</feature>
<evidence type="ECO:0000256" key="10">
    <source>
        <dbReference type="SAM" id="Phobius"/>
    </source>
</evidence>
<dbReference type="Pfam" id="PF17200">
    <property type="entry name" value="sCache_2"/>
    <property type="match status" value="1"/>
</dbReference>
<evidence type="ECO:0000256" key="1">
    <source>
        <dbReference type="ARBA" id="ARBA00004651"/>
    </source>
</evidence>
<dbReference type="SMART" id="SM00283">
    <property type="entry name" value="MA"/>
    <property type="match status" value="1"/>
</dbReference>
<dbReference type="GO" id="GO:0005886">
    <property type="term" value="C:plasma membrane"/>
    <property type="evidence" value="ECO:0007669"/>
    <property type="project" value="UniProtKB-SubCell"/>
</dbReference>
<gene>
    <name evidence="13" type="ORF">I8J31_03435</name>
</gene>
<accession>A0A934N567</accession>
<name>A0A934N567_9GAMM</name>
<evidence type="ECO:0000256" key="6">
    <source>
        <dbReference type="ARBA" id="ARBA00023224"/>
    </source>
</evidence>
<dbReference type="GO" id="GO:0006935">
    <property type="term" value="P:chemotaxis"/>
    <property type="evidence" value="ECO:0007669"/>
    <property type="project" value="InterPro"/>
</dbReference>
<evidence type="ECO:0000256" key="3">
    <source>
        <dbReference type="ARBA" id="ARBA00022692"/>
    </source>
</evidence>
<dbReference type="SUPFAM" id="SSF58104">
    <property type="entry name" value="Methyl-accepting chemotaxis protein (MCP) signaling domain"/>
    <property type="match status" value="1"/>
</dbReference>
<dbReference type="PANTHER" id="PTHR32089:SF112">
    <property type="entry name" value="LYSOZYME-LIKE PROTEIN-RELATED"/>
    <property type="match status" value="1"/>
</dbReference>
<dbReference type="RefSeq" id="WP_199466900.1">
    <property type="nucleotide sequence ID" value="NZ_JAEMNX010000002.1"/>
</dbReference>
<keyword evidence="14" id="KW-1185">Reference proteome</keyword>
<reference evidence="13" key="1">
    <citation type="submission" date="2020-12" db="EMBL/GenBank/DDBJ databases">
        <title>Marinomonas arctica sp. nov., a psychrotolerant bacterium isolated from the Arctic.</title>
        <authorList>
            <person name="Zhang Y."/>
        </authorList>
    </citation>
    <scope>NUCLEOTIDE SEQUENCE</scope>
    <source>
        <strain evidence="13">C1424</strain>
    </source>
</reference>
<keyword evidence="5 10" id="KW-0472">Membrane</keyword>
<keyword evidence="4 10" id="KW-1133">Transmembrane helix</keyword>
<dbReference type="GO" id="GO:0004888">
    <property type="term" value="F:transmembrane signaling receptor activity"/>
    <property type="evidence" value="ECO:0007669"/>
    <property type="project" value="InterPro"/>
</dbReference>
<keyword evidence="2" id="KW-1003">Cell membrane</keyword>
<evidence type="ECO:0000256" key="4">
    <source>
        <dbReference type="ARBA" id="ARBA00022989"/>
    </source>
</evidence>
<protein>
    <submittedName>
        <fullName evidence="13">Methyl-accepting chemotaxis protein</fullName>
    </submittedName>
</protein>
<dbReference type="InterPro" id="IPR003660">
    <property type="entry name" value="HAMP_dom"/>
</dbReference>
<comment type="caution">
    <text evidence="13">The sequence shown here is derived from an EMBL/GenBank/DDBJ whole genome shotgun (WGS) entry which is preliminary data.</text>
</comment>
<proteinExistence type="inferred from homology"/>
<evidence type="ECO:0000313" key="14">
    <source>
        <dbReference type="Proteomes" id="UP000628710"/>
    </source>
</evidence>
<feature type="transmembrane region" description="Helical" evidence="10">
    <location>
        <begin position="207"/>
        <end position="229"/>
    </location>
</feature>
<evidence type="ECO:0000259" key="12">
    <source>
        <dbReference type="PROSITE" id="PS50885"/>
    </source>
</evidence>
<dbReference type="InterPro" id="IPR004090">
    <property type="entry name" value="Chemotax_Me-accpt_rcpt"/>
</dbReference>
<dbReference type="AlphaFoldDB" id="A0A934N567"/>
<evidence type="ECO:0000256" key="8">
    <source>
        <dbReference type="PROSITE-ProRule" id="PRU00284"/>
    </source>
</evidence>
<dbReference type="EMBL" id="JAEMNX010000002">
    <property type="protein sequence ID" value="MBJ7536726.1"/>
    <property type="molecule type" value="Genomic_DNA"/>
</dbReference>
<organism evidence="13 14">
    <name type="scientific">Marinomonas transparens</name>
    <dbReference type="NCBI Taxonomy" id="2795388"/>
    <lineage>
        <taxon>Bacteria</taxon>
        <taxon>Pseudomonadati</taxon>
        <taxon>Pseudomonadota</taxon>
        <taxon>Gammaproteobacteria</taxon>
        <taxon>Oceanospirillales</taxon>
        <taxon>Oceanospirillaceae</taxon>
        <taxon>Marinomonas</taxon>
    </lineage>
</organism>
<dbReference type="GO" id="GO:0007165">
    <property type="term" value="P:signal transduction"/>
    <property type="evidence" value="ECO:0007669"/>
    <property type="project" value="UniProtKB-KW"/>
</dbReference>
<dbReference type="InterPro" id="IPR033480">
    <property type="entry name" value="sCache_2"/>
</dbReference>
<evidence type="ECO:0000256" key="7">
    <source>
        <dbReference type="ARBA" id="ARBA00029447"/>
    </source>
</evidence>
<feature type="coiled-coil region" evidence="9">
    <location>
        <begin position="346"/>
        <end position="383"/>
    </location>
</feature>
<dbReference type="Proteomes" id="UP000628710">
    <property type="component" value="Unassembled WGS sequence"/>
</dbReference>
<dbReference type="InterPro" id="IPR004089">
    <property type="entry name" value="MCPsignal_dom"/>
</dbReference>
<dbReference type="Pfam" id="PF00015">
    <property type="entry name" value="MCPsignal"/>
    <property type="match status" value="1"/>
</dbReference>
<dbReference type="SMART" id="SM01049">
    <property type="entry name" value="Cache_2"/>
    <property type="match status" value="1"/>
</dbReference>
<keyword evidence="3 10" id="KW-0812">Transmembrane</keyword>
<keyword evidence="9" id="KW-0175">Coiled coil</keyword>